<evidence type="ECO:0000256" key="2">
    <source>
        <dbReference type="SAM" id="SignalP"/>
    </source>
</evidence>
<comment type="caution">
    <text evidence="3">The sequence shown here is derived from an EMBL/GenBank/DDBJ whole genome shotgun (WGS) entry which is preliminary data.</text>
</comment>
<dbReference type="RefSeq" id="WP_126539089.1">
    <property type="nucleotide sequence ID" value="NZ_BSPM01000007.1"/>
</dbReference>
<feature type="signal peptide" evidence="2">
    <location>
        <begin position="1"/>
        <end position="24"/>
    </location>
</feature>
<gene>
    <name evidence="3" type="ORF">EDD54_3844</name>
</gene>
<keyword evidence="2" id="KW-0732">Signal</keyword>
<reference evidence="3 4" key="1">
    <citation type="submission" date="2019-03" db="EMBL/GenBank/DDBJ databases">
        <title>Genomic Encyclopedia of Type Strains, Phase IV (KMG-IV): sequencing the most valuable type-strain genomes for metagenomic binning, comparative biology and taxonomic classification.</title>
        <authorList>
            <person name="Goeker M."/>
        </authorList>
    </citation>
    <scope>NUCLEOTIDE SEQUENCE [LARGE SCALE GENOMIC DNA]</scope>
    <source>
        <strain evidence="3 4">DSM 102969</strain>
    </source>
</reference>
<evidence type="ECO:0000256" key="1">
    <source>
        <dbReference type="SAM" id="MobiDB-lite"/>
    </source>
</evidence>
<accession>A0A4R6R9N9</accession>
<protein>
    <submittedName>
        <fullName evidence="3">Uncharacterized protein</fullName>
    </submittedName>
</protein>
<dbReference type="OrthoDB" id="9800206at2"/>
<evidence type="ECO:0000313" key="4">
    <source>
        <dbReference type="Proteomes" id="UP000294547"/>
    </source>
</evidence>
<feature type="chain" id="PRO_5020198773" evidence="2">
    <location>
        <begin position="25"/>
        <end position="367"/>
    </location>
</feature>
<proteinExistence type="predicted"/>
<organism evidence="3 4">
    <name type="scientific">Oharaeibacter diazotrophicus</name>
    <dbReference type="NCBI Taxonomy" id="1920512"/>
    <lineage>
        <taxon>Bacteria</taxon>
        <taxon>Pseudomonadati</taxon>
        <taxon>Pseudomonadota</taxon>
        <taxon>Alphaproteobacteria</taxon>
        <taxon>Hyphomicrobiales</taxon>
        <taxon>Pleomorphomonadaceae</taxon>
        <taxon>Oharaeibacter</taxon>
    </lineage>
</organism>
<dbReference type="Proteomes" id="UP000294547">
    <property type="component" value="Unassembled WGS sequence"/>
</dbReference>
<feature type="region of interest" description="Disordered" evidence="1">
    <location>
        <begin position="57"/>
        <end position="76"/>
    </location>
</feature>
<dbReference type="AlphaFoldDB" id="A0A4R6R9N9"/>
<sequence length="367" mass="38157">MSRRPVIRLAALFLAALVGLPALAQDFPGTGPIPPLDIPGAGFGPGGPPRALEVPGLTPPPLPFGEPAAALPPTVDGLPGSVSTYAAPDALPDAMRDLSPDIAPVLTPELVLTARLTEDGPPLRGGMVWRVFGEAPGADGHLPLVAQANGGKATVKLKPGTYLVHGGFGYAGRTDRVEVRGGIREVSLVLNAGGLALDAKAVEDLPLRTESLRFDVYAMESDERGERKAVATDVRAGEVLRLAADTYYVVSRYGTVNAQTHADVEVKAGKLTEVTLYQRAGEVTLKLVGAPGGEAIADTKWSVLTPGGDIVTEGVGAFPSFILAAGGYTVIAKHDDQVFQREFDVESGRDAEVEVLARDPVAARAGK</sequence>
<evidence type="ECO:0000313" key="3">
    <source>
        <dbReference type="EMBL" id="TDP82575.1"/>
    </source>
</evidence>
<keyword evidence="4" id="KW-1185">Reference proteome</keyword>
<dbReference type="EMBL" id="SNXY01000010">
    <property type="protein sequence ID" value="TDP82575.1"/>
    <property type="molecule type" value="Genomic_DNA"/>
</dbReference>
<name>A0A4R6R9N9_9HYPH</name>